<accession>A0A941GM09</accession>
<dbReference type="GO" id="GO:0003677">
    <property type="term" value="F:DNA binding"/>
    <property type="evidence" value="ECO:0007669"/>
    <property type="project" value="UniProtKB-KW"/>
</dbReference>
<keyword evidence="1" id="KW-0805">Transcription regulation</keyword>
<sequence>MNIPNLQELMAKNLNNKENCNPNYNPLDPVFNVLQGKWKNQVLFEIIALKSARFGQLTRAIPKITNTMLSTTLRELEKDGLITRKQYNEIPLRVEYSITEKGKDLLPVYYEMYKWGIKYQKE</sequence>
<dbReference type="PANTHER" id="PTHR33204:SF29">
    <property type="entry name" value="TRANSCRIPTIONAL REGULATOR"/>
    <property type="match status" value="1"/>
</dbReference>
<reference evidence="5" key="1">
    <citation type="submission" date="2021-04" db="EMBL/GenBank/DDBJ databases">
        <title>Genomic analysis of electroactive and textile dye degrading Bacillus circulans strain: DC10 isolated from constructed wetland-microbial fuel cells treating textile dye wastewaters.</title>
        <authorList>
            <person name="Patel D.U."/>
            <person name="Desai C.R."/>
        </authorList>
    </citation>
    <scope>NUCLEOTIDE SEQUENCE</scope>
    <source>
        <strain evidence="5">DC10</strain>
    </source>
</reference>
<dbReference type="PROSITE" id="PS51118">
    <property type="entry name" value="HTH_HXLR"/>
    <property type="match status" value="1"/>
</dbReference>
<evidence type="ECO:0000256" key="3">
    <source>
        <dbReference type="ARBA" id="ARBA00023163"/>
    </source>
</evidence>
<dbReference type="PANTHER" id="PTHR33204">
    <property type="entry name" value="TRANSCRIPTIONAL REGULATOR, MARR FAMILY"/>
    <property type="match status" value="1"/>
</dbReference>
<evidence type="ECO:0000259" key="4">
    <source>
        <dbReference type="PROSITE" id="PS51118"/>
    </source>
</evidence>
<name>A0A941GM09_NIACI</name>
<comment type="caution">
    <text evidence="5">The sequence shown here is derived from an EMBL/GenBank/DDBJ whole genome shotgun (WGS) entry which is preliminary data.</text>
</comment>
<evidence type="ECO:0000256" key="1">
    <source>
        <dbReference type="ARBA" id="ARBA00023015"/>
    </source>
</evidence>
<dbReference type="InterPro" id="IPR002577">
    <property type="entry name" value="HTH_HxlR"/>
</dbReference>
<organism evidence="5">
    <name type="scientific">Niallia circulans</name>
    <name type="common">Bacillus circulans</name>
    <dbReference type="NCBI Taxonomy" id="1397"/>
    <lineage>
        <taxon>Bacteria</taxon>
        <taxon>Bacillati</taxon>
        <taxon>Bacillota</taxon>
        <taxon>Bacilli</taxon>
        <taxon>Bacillales</taxon>
        <taxon>Bacillaceae</taxon>
        <taxon>Niallia</taxon>
    </lineage>
</organism>
<evidence type="ECO:0000313" key="5">
    <source>
        <dbReference type="EMBL" id="MBR8672140.1"/>
    </source>
</evidence>
<feature type="domain" description="HTH hxlR-type" evidence="4">
    <location>
        <begin position="20"/>
        <end position="122"/>
    </location>
</feature>
<keyword evidence="3" id="KW-0804">Transcription</keyword>
<keyword evidence="2" id="KW-0238">DNA-binding</keyword>
<proteinExistence type="predicted"/>
<dbReference type="Gene3D" id="1.10.10.10">
    <property type="entry name" value="Winged helix-like DNA-binding domain superfamily/Winged helix DNA-binding domain"/>
    <property type="match status" value="1"/>
</dbReference>
<dbReference type="EMBL" id="JAGTPX010000033">
    <property type="protein sequence ID" value="MBR8672140.1"/>
    <property type="molecule type" value="Genomic_DNA"/>
</dbReference>
<evidence type="ECO:0000256" key="2">
    <source>
        <dbReference type="ARBA" id="ARBA00023125"/>
    </source>
</evidence>
<protein>
    <submittedName>
        <fullName evidence="5">Helix-turn-helix transcriptional regulator</fullName>
    </submittedName>
</protein>
<dbReference type="SUPFAM" id="SSF46785">
    <property type="entry name" value="Winged helix' DNA-binding domain"/>
    <property type="match status" value="1"/>
</dbReference>
<dbReference type="Pfam" id="PF01638">
    <property type="entry name" value="HxlR"/>
    <property type="match status" value="1"/>
</dbReference>
<dbReference type="InterPro" id="IPR036388">
    <property type="entry name" value="WH-like_DNA-bd_sf"/>
</dbReference>
<dbReference type="AlphaFoldDB" id="A0A941GM09"/>
<gene>
    <name evidence="5" type="ORF">KD144_21620</name>
</gene>
<dbReference type="RefSeq" id="WP_212121384.1">
    <property type="nucleotide sequence ID" value="NZ_JAGTPX020000031.1"/>
</dbReference>
<dbReference type="InterPro" id="IPR036390">
    <property type="entry name" value="WH_DNA-bd_sf"/>
</dbReference>